<dbReference type="InterPro" id="IPR041669">
    <property type="entry name" value="TetR_C_15"/>
</dbReference>
<comment type="caution">
    <text evidence="6">The sequence shown here is derived from an EMBL/GenBank/DDBJ whole genome shotgun (WGS) entry which is preliminary data.</text>
</comment>
<dbReference type="Proteomes" id="UP000771797">
    <property type="component" value="Unassembled WGS sequence"/>
</dbReference>
<organism evidence="6 7">
    <name type="scientific">Alcanivorax xiamenensis</name>
    <dbReference type="NCBI Taxonomy" id="1177156"/>
    <lineage>
        <taxon>Bacteria</taxon>
        <taxon>Pseudomonadati</taxon>
        <taxon>Pseudomonadota</taxon>
        <taxon>Gammaproteobacteria</taxon>
        <taxon>Oceanospirillales</taxon>
        <taxon>Alcanivoracaceae</taxon>
        <taxon>Alcanivorax</taxon>
    </lineage>
</organism>
<dbReference type="InterPro" id="IPR001647">
    <property type="entry name" value="HTH_TetR"/>
</dbReference>
<evidence type="ECO:0000256" key="4">
    <source>
        <dbReference type="PROSITE-ProRule" id="PRU00335"/>
    </source>
</evidence>
<evidence type="ECO:0000256" key="2">
    <source>
        <dbReference type="ARBA" id="ARBA00023125"/>
    </source>
</evidence>
<gene>
    <name evidence="6" type="ORF">A6D6_00665</name>
</gene>
<dbReference type="Gene3D" id="1.10.357.10">
    <property type="entry name" value="Tetracycline Repressor, domain 2"/>
    <property type="match status" value="1"/>
</dbReference>
<evidence type="ECO:0000256" key="1">
    <source>
        <dbReference type="ARBA" id="ARBA00023015"/>
    </source>
</evidence>
<dbReference type="SUPFAM" id="SSF46689">
    <property type="entry name" value="Homeodomain-like"/>
    <property type="match status" value="1"/>
</dbReference>
<dbReference type="InterPro" id="IPR050109">
    <property type="entry name" value="HTH-type_TetR-like_transc_reg"/>
</dbReference>
<dbReference type="PANTHER" id="PTHR30055:SF234">
    <property type="entry name" value="HTH-TYPE TRANSCRIPTIONAL REGULATOR BETI"/>
    <property type="match status" value="1"/>
</dbReference>
<evidence type="ECO:0000256" key="3">
    <source>
        <dbReference type="ARBA" id="ARBA00023163"/>
    </source>
</evidence>
<keyword evidence="2 4" id="KW-0238">DNA-binding</keyword>
<dbReference type="InterPro" id="IPR009057">
    <property type="entry name" value="Homeodomain-like_sf"/>
</dbReference>
<feature type="DNA-binding region" description="H-T-H motif" evidence="4">
    <location>
        <begin position="43"/>
        <end position="62"/>
    </location>
</feature>
<evidence type="ECO:0000313" key="7">
    <source>
        <dbReference type="Proteomes" id="UP000771797"/>
    </source>
</evidence>
<reference evidence="6 7" key="1">
    <citation type="submission" date="2012-09" db="EMBL/GenBank/DDBJ databases">
        <title>Genome Sequence of alkane-degrading Bacterium Alcanivorax sp. 6-D-6.</title>
        <authorList>
            <person name="Lai Q."/>
            <person name="Shao Z."/>
        </authorList>
    </citation>
    <scope>NUCLEOTIDE SEQUENCE [LARGE SCALE GENOMIC DNA]</scope>
    <source>
        <strain evidence="6 7">6-D-6</strain>
    </source>
</reference>
<feature type="domain" description="HTH tetR-type" evidence="5">
    <location>
        <begin position="20"/>
        <end position="80"/>
    </location>
</feature>
<keyword evidence="3" id="KW-0804">Transcription</keyword>
<evidence type="ECO:0000259" key="5">
    <source>
        <dbReference type="PROSITE" id="PS50977"/>
    </source>
</evidence>
<accession>A0ABQ6YC16</accession>
<keyword evidence="7" id="KW-1185">Reference proteome</keyword>
<evidence type="ECO:0000313" key="6">
    <source>
        <dbReference type="EMBL" id="KAF0807668.1"/>
    </source>
</evidence>
<protein>
    <submittedName>
        <fullName evidence="6">Transcriptional regulator</fullName>
    </submittedName>
</protein>
<dbReference type="PROSITE" id="PS50977">
    <property type="entry name" value="HTH_TETR_2"/>
    <property type="match status" value="1"/>
</dbReference>
<keyword evidence="1" id="KW-0805">Transcription regulation</keyword>
<dbReference type="PRINTS" id="PR00455">
    <property type="entry name" value="HTHTETR"/>
</dbReference>
<sequence length="207" mass="22782">MPPSSTPTEPRKQPRQARSHATVEALLEATAQVLVAHDYKGATTARIAERAGVSIGSLYQYFPNLESLVAALVDRHAQGLLEVMDRALEGDDAAGLEGGLRTLIHAGLDMQRLDPALHRVLMEQLPNVDRLRRARDTSHRLTGLIEAFLCRHADQLAPGRQPALAAVVVETSLEAVAHRAVNDYPSAAEQQQLQDELYDLLRNYLTR</sequence>
<name>A0ABQ6YC16_9GAMM</name>
<dbReference type="EMBL" id="AQPF01000003">
    <property type="protein sequence ID" value="KAF0807668.1"/>
    <property type="molecule type" value="Genomic_DNA"/>
</dbReference>
<dbReference type="Pfam" id="PF00440">
    <property type="entry name" value="TetR_N"/>
    <property type="match status" value="1"/>
</dbReference>
<dbReference type="Pfam" id="PF17918">
    <property type="entry name" value="TetR_C_15"/>
    <property type="match status" value="1"/>
</dbReference>
<proteinExistence type="predicted"/>
<dbReference type="RefSeq" id="WP_159659930.1">
    <property type="nucleotide sequence ID" value="NZ_AQPF01000003.1"/>
</dbReference>
<dbReference type="PANTHER" id="PTHR30055">
    <property type="entry name" value="HTH-TYPE TRANSCRIPTIONAL REGULATOR RUTR"/>
    <property type="match status" value="1"/>
</dbReference>